<gene>
    <name evidence="2" type="ORF">F2Y81_15720</name>
</gene>
<dbReference type="Gene3D" id="2.180.10.10">
    <property type="entry name" value="RHS repeat-associated core"/>
    <property type="match status" value="1"/>
</dbReference>
<dbReference type="AlphaFoldDB" id="A0A642PWW1"/>
<protein>
    <recommendedName>
        <fullName evidence="4">YD repeat-containing protein</fullName>
    </recommendedName>
</protein>
<dbReference type="PROSITE" id="PS51257">
    <property type="entry name" value="PROKAR_LIPOPROTEIN"/>
    <property type="match status" value="1"/>
</dbReference>
<accession>A0A642PWW1</accession>
<evidence type="ECO:0000313" key="3">
    <source>
        <dbReference type="Proteomes" id="UP000448877"/>
    </source>
</evidence>
<organism evidence="2 3">
    <name type="scientific">Bacteroides cellulosilyticus</name>
    <dbReference type="NCBI Taxonomy" id="246787"/>
    <lineage>
        <taxon>Bacteria</taxon>
        <taxon>Pseudomonadati</taxon>
        <taxon>Bacteroidota</taxon>
        <taxon>Bacteroidia</taxon>
        <taxon>Bacteroidales</taxon>
        <taxon>Bacteroidaceae</taxon>
        <taxon>Bacteroides</taxon>
    </lineage>
</organism>
<reference evidence="2 3" key="1">
    <citation type="journal article" date="2019" name="Nat. Med.">
        <title>A library of human gut bacterial isolates paired with longitudinal multiomics data enables mechanistic microbiome research.</title>
        <authorList>
            <person name="Poyet M."/>
            <person name="Groussin M."/>
            <person name="Gibbons S.M."/>
            <person name="Avila-Pacheco J."/>
            <person name="Jiang X."/>
            <person name="Kearney S.M."/>
            <person name="Perrotta A.R."/>
            <person name="Berdy B."/>
            <person name="Zhao S."/>
            <person name="Lieberman T.D."/>
            <person name="Swanson P.K."/>
            <person name="Smith M."/>
            <person name="Roesemann S."/>
            <person name="Alexander J.E."/>
            <person name="Rich S.A."/>
            <person name="Livny J."/>
            <person name="Vlamakis H."/>
            <person name="Clish C."/>
            <person name="Bullock K."/>
            <person name="Deik A."/>
            <person name="Scott J."/>
            <person name="Pierce K.A."/>
            <person name="Xavier R.J."/>
            <person name="Alm E.J."/>
        </authorList>
    </citation>
    <scope>NUCLEOTIDE SEQUENCE [LARGE SCALE GENOMIC DNA]</scope>
    <source>
        <strain evidence="2 3">BIOML-A6</strain>
    </source>
</reference>
<feature type="chain" id="PRO_5024923039" description="YD repeat-containing protein" evidence="1">
    <location>
        <begin position="22"/>
        <end position="278"/>
    </location>
</feature>
<name>A0A642PWW1_9BACE</name>
<evidence type="ECO:0008006" key="4">
    <source>
        <dbReference type="Google" id="ProtNLM"/>
    </source>
</evidence>
<proteinExistence type="predicted"/>
<comment type="caution">
    <text evidence="2">The sequence shown here is derived from an EMBL/GenBank/DDBJ whole genome shotgun (WGS) entry which is preliminary data.</text>
</comment>
<evidence type="ECO:0000313" key="2">
    <source>
        <dbReference type="EMBL" id="KAA5416599.1"/>
    </source>
</evidence>
<dbReference type="Proteomes" id="UP000448877">
    <property type="component" value="Unassembled WGS sequence"/>
</dbReference>
<dbReference type="RefSeq" id="WP_149920164.1">
    <property type="nucleotide sequence ID" value="NZ_VVYV01000026.1"/>
</dbReference>
<evidence type="ECO:0000256" key="1">
    <source>
        <dbReference type="SAM" id="SignalP"/>
    </source>
</evidence>
<dbReference type="EMBL" id="VVYV01000026">
    <property type="protein sequence ID" value="KAA5416599.1"/>
    <property type="molecule type" value="Genomic_DNA"/>
</dbReference>
<feature type="signal peptide" evidence="1">
    <location>
        <begin position="1"/>
        <end position="21"/>
    </location>
</feature>
<sequence length="278" mass="33697">MKKILFLMAMLPMILFTACSSDDDNLDDGTKYLSEIVIKEYEKKFGNISEYGELYEQYKYNQNGTIAEMTTNYYVNAVNSRIDHTYRYIYDNQKRLIERNDYELTLFKKKYKYEYNSIDSVSRMIVYDSDGNLDEEWTYEYDSQRRLIKTVEKDVWLSNDFGYTSEYTYENNKVYVVKHRTKDGSLFGKYIYEYDSKDNLLQETYISGDTGKESIEQKYEYKYDSLGRIQRKSKKAYLFDDWTYYDYLYNDDSTINKISISYSYKDDESELRYNYVWK</sequence>
<keyword evidence="1" id="KW-0732">Signal</keyword>